<evidence type="ECO:0000313" key="3">
    <source>
        <dbReference type="Proteomes" id="UP000429785"/>
    </source>
</evidence>
<sequence>MFLAIGSFVFQSSQAELGVAGLGRAITVTGDGDIKGIALQRTLVMTEAAMGLTSVVIGLRAKTRSEKSLARIAMGIGLITMVFAAVHLIMTWGVVFGSGNDRMGSLIAIVLALVGCTLSWLVLRSHSN</sequence>
<protein>
    <submittedName>
        <fullName evidence="2">Uncharacterized protein</fullName>
    </submittedName>
</protein>
<accession>A0A6I1E2Z0</accession>
<feature type="transmembrane region" description="Helical" evidence="1">
    <location>
        <begin position="103"/>
        <end position="123"/>
    </location>
</feature>
<evidence type="ECO:0000313" key="2">
    <source>
        <dbReference type="EMBL" id="KAB7530280.1"/>
    </source>
</evidence>
<keyword evidence="1" id="KW-0812">Transmembrane</keyword>
<keyword evidence="1" id="KW-1133">Transmembrane helix</keyword>
<feature type="transmembrane region" description="Helical" evidence="1">
    <location>
        <begin position="72"/>
        <end position="97"/>
    </location>
</feature>
<dbReference type="EMBL" id="WELG01000001">
    <property type="protein sequence ID" value="KAB7530280.1"/>
    <property type="molecule type" value="Genomic_DNA"/>
</dbReference>
<reference evidence="2 3" key="1">
    <citation type="submission" date="2019-10" db="EMBL/GenBank/DDBJ databases">
        <title>Muricauda olearia CL-SS4 JCM15563 genome.</title>
        <authorList>
            <person name="Liu L."/>
        </authorList>
    </citation>
    <scope>NUCLEOTIDE SEQUENCE [LARGE SCALE GENOMIC DNA]</scope>
    <source>
        <strain evidence="2 3">CL-SS4</strain>
    </source>
</reference>
<dbReference type="Pfam" id="PF19733">
    <property type="entry name" value="DUF6223"/>
    <property type="match status" value="1"/>
</dbReference>
<feature type="transmembrane region" description="Helical" evidence="1">
    <location>
        <begin position="39"/>
        <end position="60"/>
    </location>
</feature>
<name>A0A6I1E2Z0_9FLAO</name>
<gene>
    <name evidence="2" type="ORF">F8C76_01875</name>
</gene>
<evidence type="ECO:0000256" key="1">
    <source>
        <dbReference type="SAM" id="Phobius"/>
    </source>
</evidence>
<proteinExistence type="predicted"/>
<dbReference type="RefSeq" id="WP_152130212.1">
    <property type="nucleotide sequence ID" value="NZ_WELG01000001.1"/>
</dbReference>
<dbReference type="InterPro" id="IPR045770">
    <property type="entry name" value="DUF6223"/>
</dbReference>
<dbReference type="AlphaFoldDB" id="A0A6I1E2Z0"/>
<dbReference type="Proteomes" id="UP000429785">
    <property type="component" value="Unassembled WGS sequence"/>
</dbReference>
<keyword evidence="1" id="KW-0472">Membrane</keyword>
<comment type="caution">
    <text evidence="2">The sequence shown here is derived from an EMBL/GenBank/DDBJ whole genome shotgun (WGS) entry which is preliminary data.</text>
</comment>
<organism evidence="2 3">
    <name type="scientific">Flagellimonas olearia</name>
    <dbReference type="NCBI Taxonomy" id="552546"/>
    <lineage>
        <taxon>Bacteria</taxon>
        <taxon>Pseudomonadati</taxon>
        <taxon>Bacteroidota</taxon>
        <taxon>Flavobacteriia</taxon>
        <taxon>Flavobacteriales</taxon>
        <taxon>Flavobacteriaceae</taxon>
        <taxon>Flagellimonas</taxon>
    </lineage>
</organism>